<dbReference type="SUPFAM" id="SSF53098">
    <property type="entry name" value="Ribonuclease H-like"/>
    <property type="match status" value="1"/>
</dbReference>
<name>A0A392Q5G1_9FABA</name>
<evidence type="ECO:0000313" key="3">
    <source>
        <dbReference type="Proteomes" id="UP000265520"/>
    </source>
</evidence>
<feature type="domain" description="RNase H type-1" evidence="1">
    <location>
        <begin position="71"/>
        <end position="142"/>
    </location>
</feature>
<evidence type="ECO:0000259" key="1">
    <source>
        <dbReference type="Pfam" id="PF13456"/>
    </source>
</evidence>
<sequence>NWIFNNINKLEIEANISSLETTFMTTCWFWWKWRNKSIFEDDFQQPNNPILRKEMIYIGWKKPHEGWIKFNIDGACKRGGESSGCGGLFCNSDGRWMKGYFKKIGVCDAFHTELWGMYLDLDMAWNECIPRLIVESDSKILID</sequence>
<comment type="caution">
    <text evidence="2">The sequence shown here is derived from an EMBL/GenBank/DDBJ whole genome shotgun (WGS) entry which is preliminary data.</text>
</comment>
<dbReference type="CDD" id="cd06222">
    <property type="entry name" value="RNase_H_like"/>
    <property type="match status" value="1"/>
</dbReference>
<feature type="non-terminal residue" evidence="2">
    <location>
        <position position="143"/>
    </location>
</feature>
<reference evidence="2 3" key="1">
    <citation type="journal article" date="2018" name="Front. Plant Sci.">
        <title>Red Clover (Trifolium pratense) and Zigzag Clover (T. medium) - A Picture of Genomic Similarities and Differences.</title>
        <authorList>
            <person name="Dluhosova J."/>
            <person name="Istvanek J."/>
            <person name="Nedelnik J."/>
            <person name="Repkova J."/>
        </authorList>
    </citation>
    <scope>NUCLEOTIDE SEQUENCE [LARGE SCALE GENOMIC DNA]</scope>
    <source>
        <strain evidence="3">cv. 10/8</strain>
        <tissue evidence="2">Leaf</tissue>
    </source>
</reference>
<dbReference type="PANTHER" id="PTHR47723:SF13">
    <property type="entry name" value="PUTATIVE-RELATED"/>
    <property type="match status" value="1"/>
</dbReference>
<feature type="non-terminal residue" evidence="2">
    <location>
        <position position="1"/>
    </location>
</feature>
<dbReference type="InterPro" id="IPR053151">
    <property type="entry name" value="RNase_H-like"/>
</dbReference>
<dbReference type="GO" id="GO:0003676">
    <property type="term" value="F:nucleic acid binding"/>
    <property type="evidence" value="ECO:0007669"/>
    <property type="project" value="InterPro"/>
</dbReference>
<dbReference type="Proteomes" id="UP000265520">
    <property type="component" value="Unassembled WGS sequence"/>
</dbReference>
<dbReference type="Pfam" id="PF13456">
    <property type="entry name" value="RVT_3"/>
    <property type="match status" value="1"/>
</dbReference>
<dbReference type="InterPro" id="IPR002156">
    <property type="entry name" value="RNaseH_domain"/>
</dbReference>
<dbReference type="InterPro" id="IPR036397">
    <property type="entry name" value="RNaseH_sf"/>
</dbReference>
<accession>A0A392Q5G1</accession>
<organism evidence="2 3">
    <name type="scientific">Trifolium medium</name>
    <dbReference type="NCBI Taxonomy" id="97028"/>
    <lineage>
        <taxon>Eukaryota</taxon>
        <taxon>Viridiplantae</taxon>
        <taxon>Streptophyta</taxon>
        <taxon>Embryophyta</taxon>
        <taxon>Tracheophyta</taxon>
        <taxon>Spermatophyta</taxon>
        <taxon>Magnoliopsida</taxon>
        <taxon>eudicotyledons</taxon>
        <taxon>Gunneridae</taxon>
        <taxon>Pentapetalae</taxon>
        <taxon>rosids</taxon>
        <taxon>fabids</taxon>
        <taxon>Fabales</taxon>
        <taxon>Fabaceae</taxon>
        <taxon>Papilionoideae</taxon>
        <taxon>50 kb inversion clade</taxon>
        <taxon>NPAAA clade</taxon>
        <taxon>Hologalegina</taxon>
        <taxon>IRL clade</taxon>
        <taxon>Trifolieae</taxon>
        <taxon>Trifolium</taxon>
    </lineage>
</organism>
<keyword evidence="3" id="KW-1185">Reference proteome</keyword>
<dbReference type="InterPro" id="IPR044730">
    <property type="entry name" value="RNase_H-like_dom_plant"/>
</dbReference>
<protein>
    <submittedName>
        <fullName evidence="2">Ribonuclease H protein</fullName>
    </submittedName>
</protein>
<dbReference type="InterPro" id="IPR012337">
    <property type="entry name" value="RNaseH-like_sf"/>
</dbReference>
<proteinExistence type="predicted"/>
<dbReference type="Gene3D" id="3.30.420.10">
    <property type="entry name" value="Ribonuclease H-like superfamily/Ribonuclease H"/>
    <property type="match status" value="1"/>
</dbReference>
<dbReference type="EMBL" id="LXQA010113464">
    <property type="protein sequence ID" value="MCI19152.1"/>
    <property type="molecule type" value="Genomic_DNA"/>
</dbReference>
<dbReference type="AlphaFoldDB" id="A0A392Q5G1"/>
<dbReference type="PANTHER" id="PTHR47723">
    <property type="entry name" value="OS05G0353850 PROTEIN"/>
    <property type="match status" value="1"/>
</dbReference>
<dbReference type="GO" id="GO:0004523">
    <property type="term" value="F:RNA-DNA hybrid ribonuclease activity"/>
    <property type="evidence" value="ECO:0007669"/>
    <property type="project" value="InterPro"/>
</dbReference>
<evidence type="ECO:0000313" key="2">
    <source>
        <dbReference type="EMBL" id="MCI19152.1"/>
    </source>
</evidence>